<dbReference type="GO" id="GO:0005615">
    <property type="term" value="C:extracellular space"/>
    <property type="evidence" value="ECO:0007669"/>
    <property type="project" value="InterPro"/>
</dbReference>
<dbReference type="SUPFAM" id="SSF81296">
    <property type="entry name" value="E set domains"/>
    <property type="match status" value="1"/>
</dbReference>
<feature type="chain" id="PRO_5044709329" description="CD109 antigen" evidence="17">
    <location>
        <begin position="21"/>
        <end position="1443"/>
    </location>
</feature>
<evidence type="ECO:0000313" key="22">
    <source>
        <dbReference type="RefSeq" id="XP_032815155.1"/>
    </source>
</evidence>
<dbReference type="Pfam" id="PF07703">
    <property type="entry name" value="A2M_BRD"/>
    <property type="match status" value="1"/>
</dbReference>
<proteinExistence type="inferred from homology"/>
<dbReference type="Gene3D" id="2.60.40.2950">
    <property type="match status" value="1"/>
</dbReference>
<evidence type="ECO:0000259" key="18">
    <source>
        <dbReference type="SMART" id="SM01359"/>
    </source>
</evidence>
<dbReference type="RefSeq" id="XP_032815156.1">
    <property type="nucleotide sequence ID" value="XM_032959265.1"/>
</dbReference>
<evidence type="ECO:0000313" key="23">
    <source>
        <dbReference type="RefSeq" id="XP_032815156.1"/>
    </source>
</evidence>
<evidence type="ECO:0000256" key="11">
    <source>
        <dbReference type="ARBA" id="ARBA00023180"/>
    </source>
</evidence>
<dbReference type="Gene3D" id="6.20.50.160">
    <property type="match status" value="1"/>
</dbReference>
<evidence type="ECO:0000256" key="13">
    <source>
        <dbReference type="ARBA" id="ARBA00056820"/>
    </source>
</evidence>
<dbReference type="Pfam" id="PF01835">
    <property type="entry name" value="MG2"/>
    <property type="match status" value="1"/>
</dbReference>
<keyword evidence="5" id="KW-0646">Protease inhibitor</keyword>
<dbReference type="Gene3D" id="2.60.40.1930">
    <property type="match status" value="2"/>
</dbReference>
<evidence type="ECO:0000256" key="3">
    <source>
        <dbReference type="ARBA" id="ARBA00022475"/>
    </source>
</evidence>
<dbReference type="SMART" id="SM01359">
    <property type="entry name" value="A2M_N_2"/>
    <property type="match status" value="1"/>
</dbReference>
<dbReference type="GO" id="GO:0005886">
    <property type="term" value="C:plasma membrane"/>
    <property type="evidence" value="ECO:0007669"/>
    <property type="project" value="UniProtKB-SubCell"/>
</dbReference>
<evidence type="ECO:0000256" key="2">
    <source>
        <dbReference type="ARBA" id="ARBA00010952"/>
    </source>
</evidence>
<dbReference type="FunFam" id="2.60.40.1930:FF:000001">
    <property type="entry name" value="CD109 isoform 3"/>
    <property type="match status" value="1"/>
</dbReference>
<evidence type="ECO:0000259" key="19">
    <source>
        <dbReference type="SMART" id="SM01360"/>
    </source>
</evidence>
<keyword evidence="6 17" id="KW-0732">Signal</keyword>
<evidence type="ECO:0000256" key="10">
    <source>
        <dbReference type="ARBA" id="ARBA00023157"/>
    </source>
</evidence>
<reference evidence="22 23" key="1">
    <citation type="submission" date="2025-04" db="UniProtKB">
        <authorList>
            <consortium name="RefSeq"/>
        </authorList>
    </citation>
    <scope>IDENTIFICATION</scope>
    <source>
        <tissue evidence="22 23">Sperm</tissue>
    </source>
</reference>
<accession>A0AAJ7TC11</accession>
<dbReference type="InterPro" id="IPR001599">
    <property type="entry name" value="Macroglobln_a2"/>
</dbReference>
<dbReference type="Gene3D" id="2.60.40.10">
    <property type="entry name" value="Immunoglobulins"/>
    <property type="match status" value="2"/>
</dbReference>
<evidence type="ECO:0000256" key="15">
    <source>
        <dbReference type="ARBA" id="ARBA00069665"/>
    </source>
</evidence>
<dbReference type="InterPro" id="IPR019742">
    <property type="entry name" value="MacrogloblnA2_CS"/>
</dbReference>
<keyword evidence="11" id="KW-0325">Glycoprotein</keyword>
<feature type="domain" description="Alpha-2-macroglobulin" evidence="19">
    <location>
        <begin position="690"/>
        <end position="780"/>
    </location>
</feature>
<dbReference type="PANTHER" id="PTHR11412:SF136">
    <property type="entry name" value="CD109 ANTIGEN"/>
    <property type="match status" value="1"/>
</dbReference>
<dbReference type="Proteomes" id="UP001318040">
    <property type="component" value="Chromosome 23"/>
</dbReference>
<evidence type="ECO:0000256" key="8">
    <source>
        <dbReference type="ARBA" id="ARBA00022966"/>
    </source>
</evidence>
<evidence type="ECO:0000256" key="12">
    <source>
        <dbReference type="ARBA" id="ARBA00023288"/>
    </source>
</evidence>
<evidence type="ECO:0000256" key="7">
    <source>
        <dbReference type="ARBA" id="ARBA00022900"/>
    </source>
</evidence>
<dbReference type="Pfam" id="PF07677">
    <property type="entry name" value="A2M_recep"/>
    <property type="match status" value="1"/>
</dbReference>
<dbReference type="CTD" id="135228"/>
<feature type="domain" description="Alpha-2-macroglobulin bait region" evidence="18">
    <location>
        <begin position="451"/>
        <end position="582"/>
    </location>
</feature>
<dbReference type="InterPro" id="IPR009048">
    <property type="entry name" value="A-macroglobulin_rcpt-bd"/>
</dbReference>
<dbReference type="SUPFAM" id="SSF49410">
    <property type="entry name" value="Alpha-macroglobulin receptor domain"/>
    <property type="match status" value="1"/>
</dbReference>
<dbReference type="CDD" id="cd02897">
    <property type="entry name" value="A2M_2"/>
    <property type="match status" value="1"/>
</dbReference>
<keyword evidence="21" id="KW-1185">Reference proteome</keyword>
<evidence type="ECO:0000256" key="6">
    <source>
        <dbReference type="ARBA" id="ARBA00022729"/>
    </source>
</evidence>
<dbReference type="FunFam" id="1.50.10.20:FF:000001">
    <property type="entry name" value="CD109 isoform 1"/>
    <property type="match status" value="1"/>
</dbReference>
<keyword evidence="8" id="KW-0882">Thioester bond</keyword>
<dbReference type="GO" id="GO:0098552">
    <property type="term" value="C:side of membrane"/>
    <property type="evidence" value="ECO:0007669"/>
    <property type="project" value="UniProtKB-KW"/>
</dbReference>
<dbReference type="GO" id="GO:0004867">
    <property type="term" value="F:serine-type endopeptidase inhibitor activity"/>
    <property type="evidence" value="ECO:0007669"/>
    <property type="project" value="UniProtKB-KW"/>
</dbReference>
<dbReference type="SUPFAM" id="SSF48239">
    <property type="entry name" value="Terpenoid cyclases/Protein prenyltransferases"/>
    <property type="match status" value="1"/>
</dbReference>
<sequence>MKAAVTLLVFLLALLGPSHASNATFFITAPSTIRPGQGLALSISLLNGGGGKGDVTVVANVTADGQEVLRKQAVLSRGTTTALVLPALPLTASPGLYELWVHGVDSSGLLFVNSSTLIFDSQALLLFVQTDKAVYKPGQTVHFRAFSVDSSLRPHLGGAYDIEIQDPVGNRVQQWRGLTSASGVVSADFPVSDQPLLGQWQIIVHGEGVDKEQPFTVAEYVLPKFEVLLKLPSFVAREDGQGVSGTIEAKYTYGKLVRGNATVTLIIGNPRPWEWQPSLNLTIRNLKLDGNAGFAFSSDEVKALVADSFVPDTYTIEAHVTELLTGITQSGGGSVKTPEYRVDVQFVNSPLSFKAGLNYTAYVHLSLPDDSPLLPRDLESPLLVQVSQSNLSSALLSSWEQNYTVPASGVVAVHFSVLPDADSVYVNVVYKQQKNNLQLNKESSTRSGESIQLSSANSKAQAGEPLQFSVTSTEHVEEFFYQVVSRGNIVATGKVNSNTFQLLPTSAWAPSAHVVVHYVRDDGEVVPASVTFDVAGIFENKVVLNWTAEMATPASSVSLKVSASDAEAFVGVLVVDKSVLLLKTGNDITADSVTSAVSAMASTSRGGPFDAVPWGRFMPLFWLPNPSDSLSTFTEAGLVLLTDAYVHHPEFFLVYKEDFRPLGGAMNMMPVATGAGAAPAERVRTLFPETWIWADGETGKNRSKTFTATVPDSITSWVASAFSVSSSLGLGVADTAQLLAFQPFFVSLNLPYSVVRGEQFVVQALVFNYLDTDLQVRVTLDPSDAYVVLVDTNEVGAIPNEQLVTVRSQDAATVSFPVSPALLGLVPITVRARAATAADAMTQQLLVKAEGVERSFSKTLLLQRSGGDAVTQGSLVFPFPSGVVEGSQRATLTIIGDIMGPSISGLERLVQMPYGCGEQNMINFAPNIYVIKYLTATGQGGGEIRQRALSFMNTGYQRELTYQRQDGSFSAFGNEDASGSTWLSAFVLRCFLQALPYVFIDPVVVAETHVWLMSQLNGSTGVFAEPGRVIHADMQGGSSGPLSLTAYALVALLEQPSHMASQLQSDVSASVRFLETSLRAGIAANHTLALTAYALSLANSTAAPAALQALNSRAATAGEVKFWTAPVSSEFEEMWQPRSADIEMTSYALLAHLHQGNVTEGIPIMKWLSQQRNHLGGYSSTQDTVVGLQALSEFAARTTGSRSNLQVRATSKLLTGPLSFTVNSANALVLQRAEIPVSPEINVALSATGAGFAVAQLNVFYNLKMSGGRAKRSADQTDAFELTIDPHILDLNNVDVNVCVRWAGTGSSGMALLQVNMLSGFVADSDFPKPQVVKRVEVDGGKVNLYLDSLNGTLVCVTIRSTRVQTVGSAQEAQVSITDYYEPRRRTERSYSSGYLASVSVCELCGANCKDCNEKLAGGGGARTAALSAASLLAVLLSIFLLD</sequence>
<dbReference type="PROSITE" id="PS00477">
    <property type="entry name" value="ALPHA_2_MACROGLOBULIN"/>
    <property type="match status" value="1"/>
</dbReference>
<dbReference type="InterPro" id="IPR011625">
    <property type="entry name" value="A2M_N_BRD"/>
</dbReference>
<evidence type="ECO:0000256" key="5">
    <source>
        <dbReference type="ARBA" id="ARBA00022690"/>
    </source>
</evidence>
<dbReference type="Gene3D" id="2.60.40.690">
    <property type="entry name" value="Alpha-macroglobulin, receptor-binding domain"/>
    <property type="match status" value="1"/>
</dbReference>
<dbReference type="RefSeq" id="XP_032815155.1">
    <property type="nucleotide sequence ID" value="XM_032959264.1"/>
</dbReference>
<dbReference type="InterPro" id="IPR011626">
    <property type="entry name" value="Alpha-macroglobulin_TED"/>
</dbReference>
<comment type="similarity">
    <text evidence="2">Belongs to the protease inhibitor I39 (alpha-2-macroglobulin) family.</text>
</comment>
<protein>
    <recommendedName>
        <fullName evidence="15">CD109 antigen</fullName>
    </recommendedName>
</protein>
<evidence type="ECO:0000256" key="1">
    <source>
        <dbReference type="ARBA" id="ARBA00004609"/>
    </source>
</evidence>
<dbReference type="InterPro" id="IPR014756">
    <property type="entry name" value="Ig_E-set"/>
</dbReference>
<comment type="function">
    <text evidence="13">Modulates negatively TGFB1 signaling in keratinocytes.</text>
</comment>
<dbReference type="Gene3D" id="1.50.10.20">
    <property type="match status" value="1"/>
</dbReference>
<evidence type="ECO:0000256" key="16">
    <source>
        <dbReference type="SAM" id="MobiDB-lite"/>
    </source>
</evidence>
<evidence type="ECO:0000259" key="20">
    <source>
        <dbReference type="SMART" id="SM01361"/>
    </source>
</evidence>
<dbReference type="KEGG" id="pmrn:116945124"/>
<evidence type="ECO:0000256" key="14">
    <source>
        <dbReference type="ARBA" id="ARBA00063008"/>
    </source>
</evidence>
<dbReference type="Gene3D" id="2.20.130.20">
    <property type="match status" value="1"/>
</dbReference>
<dbReference type="InterPro" id="IPR041555">
    <property type="entry name" value="MG3"/>
</dbReference>
<evidence type="ECO:0000256" key="9">
    <source>
        <dbReference type="ARBA" id="ARBA00023136"/>
    </source>
</evidence>
<dbReference type="Gene3D" id="2.60.120.1540">
    <property type="match status" value="1"/>
</dbReference>
<keyword evidence="12" id="KW-0449">Lipoprotein</keyword>
<comment type="subcellular location">
    <subcellularLocation>
        <location evidence="1">Cell membrane</location>
        <topology evidence="1">Lipid-anchor</topology>
        <topology evidence="1">GPI-anchor</topology>
    </subcellularLocation>
</comment>
<dbReference type="InterPro" id="IPR008930">
    <property type="entry name" value="Terpenoid_cyclase/PrenylTrfase"/>
</dbReference>
<keyword evidence="4" id="KW-0336">GPI-anchor</keyword>
<dbReference type="InterPro" id="IPR050473">
    <property type="entry name" value="A2M/Complement_sys"/>
</dbReference>
<evidence type="ECO:0000313" key="21">
    <source>
        <dbReference type="Proteomes" id="UP001318040"/>
    </source>
</evidence>
<dbReference type="InterPro" id="IPR047565">
    <property type="entry name" value="Alpha-macroglob_thiol-ester_cl"/>
</dbReference>
<dbReference type="Pfam" id="PF17791">
    <property type="entry name" value="MG3"/>
    <property type="match status" value="1"/>
</dbReference>
<feature type="signal peptide" evidence="17">
    <location>
        <begin position="1"/>
        <end position="20"/>
    </location>
</feature>
<gene>
    <name evidence="22 23" type="primary">LOC116945124</name>
</gene>
<dbReference type="InterPro" id="IPR036595">
    <property type="entry name" value="A-macroglobulin_rcpt-bd_sf"/>
</dbReference>
<dbReference type="PANTHER" id="PTHR11412">
    <property type="entry name" value="MACROGLOBULIN / COMPLEMENT"/>
    <property type="match status" value="1"/>
</dbReference>
<comment type="subunit">
    <text evidence="14">Heterodimer; disulfide-linked. Interacts with TGFB1 and TGFBR1. Forms a heteromeric complex with TGFBR1, TGFBR2 and TGFBR3 in a ligand-independent manner.</text>
</comment>
<dbReference type="SMART" id="SM01419">
    <property type="entry name" value="Thiol-ester_cl"/>
    <property type="match status" value="1"/>
</dbReference>
<dbReference type="Pfam" id="PF07678">
    <property type="entry name" value="TED_complement"/>
    <property type="match status" value="1"/>
</dbReference>
<evidence type="ECO:0000256" key="4">
    <source>
        <dbReference type="ARBA" id="ARBA00022622"/>
    </source>
</evidence>
<name>A0AAJ7TC11_PETMA</name>
<feature type="region of interest" description="Disordered" evidence="16">
    <location>
        <begin position="439"/>
        <end position="458"/>
    </location>
</feature>
<feature type="domain" description="Alpha-macroglobulin receptor-binding" evidence="20">
    <location>
        <begin position="1308"/>
        <end position="1391"/>
    </location>
</feature>
<keyword evidence="9" id="KW-0472">Membrane</keyword>
<dbReference type="SMART" id="SM01360">
    <property type="entry name" value="A2M"/>
    <property type="match status" value="1"/>
</dbReference>
<dbReference type="InterPro" id="IPR041813">
    <property type="entry name" value="A2M_TED"/>
</dbReference>
<dbReference type="GeneID" id="116945124"/>
<dbReference type="InterPro" id="IPR013783">
    <property type="entry name" value="Ig-like_fold"/>
</dbReference>
<dbReference type="Pfam" id="PF00207">
    <property type="entry name" value="A2M"/>
    <property type="match status" value="1"/>
</dbReference>
<organism evidence="21 23">
    <name type="scientific">Petromyzon marinus</name>
    <name type="common">Sea lamprey</name>
    <dbReference type="NCBI Taxonomy" id="7757"/>
    <lineage>
        <taxon>Eukaryota</taxon>
        <taxon>Metazoa</taxon>
        <taxon>Chordata</taxon>
        <taxon>Craniata</taxon>
        <taxon>Vertebrata</taxon>
        <taxon>Cyclostomata</taxon>
        <taxon>Hyperoartia</taxon>
        <taxon>Petromyzontiformes</taxon>
        <taxon>Petromyzontidae</taxon>
        <taxon>Petromyzon</taxon>
    </lineage>
</organism>
<dbReference type="SMART" id="SM01361">
    <property type="entry name" value="A2M_recep"/>
    <property type="match status" value="1"/>
</dbReference>
<dbReference type="InterPro" id="IPR002890">
    <property type="entry name" value="MG2"/>
</dbReference>
<keyword evidence="3" id="KW-1003">Cell membrane</keyword>
<dbReference type="Gene3D" id="2.60.40.1940">
    <property type="match status" value="1"/>
</dbReference>
<dbReference type="FunFam" id="2.60.40.10:FF:000155">
    <property type="entry name" value="complement C3 isoform X1"/>
    <property type="match status" value="1"/>
</dbReference>
<keyword evidence="7" id="KW-0722">Serine protease inhibitor</keyword>
<evidence type="ECO:0000256" key="17">
    <source>
        <dbReference type="SAM" id="SignalP"/>
    </source>
</evidence>
<keyword evidence="10" id="KW-1015">Disulfide bond</keyword>